<evidence type="ECO:0000256" key="3">
    <source>
        <dbReference type="ARBA" id="ARBA00022989"/>
    </source>
</evidence>
<feature type="transmembrane region" description="Helical" evidence="7">
    <location>
        <begin position="57"/>
        <end position="80"/>
    </location>
</feature>
<comment type="subcellular location">
    <subcellularLocation>
        <location evidence="1">Membrane</location>
        <topology evidence="1">Multi-pass membrane protein</topology>
    </subcellularLocation>
</comment>
<feature type="domain" description="Rhodopsin" evidence="8">
    <location>
        <begin position="41"/>
        <end position="280"/>
    </location>
</feature>
<feature type="transmembrane region" description="Helical" evidence="7">
    <location>
        <begin position="215"/>
        <end position="235"/>
    </location>
</feature>
<sequence length="398" mass="44546">MASAMNLPAAELAILKSEDKRPATLAIVITFTLLAFVTICLRYFARWKVTRSPGPEDYLIGAAMAFSIAMGACQIVEVYYGMGRHMMFLELWQVVGVLKFLYWSIFTYCTALTLIKISILMQYRRIFENRPMRIAVYATMAFVIANGIEADTTGLFTCIPPRAFWDVTIQPVSKCIDQYKLWYSNAALNIFSDLVIAVLPLRGLWKLQLPTRQRVVLMMILGIGWFVCVVSILRLHAVVNLGNNRNDATWYGAEGLYWSCIEVNVAIICASLPALKPLVVHFFPRFDASAIYSDNSRSSGSKTGKVFPGLGKNIFHGRKTSEDIGSAQAWDLERGFSKLKNKSPQSPTADGERTRGDVSKEAADLEQTVWHLEGRMGAGRKNRSESERSLVALPLDEE</sequence>
<dbReference type="GO" id="GO:0016020">
    <property type="term" value="C:membrane"/>
    <property type="evidence" value="ECO:0007669"/>
    <property type="project" value="UniProtKB-SubCell"/>
</dbReference>
<dbReference type="InterPro" id="IPR049326">
    <property type="entry name" value="Rhodopsin_dom_fungi"/>
</dbReference>
<evidence type="ECO:0000256" key="1">
    <source>
        <dbReference type="ARBA" id="ARBA00004141"/>
    </source>
</evidence>
<dbReference type="Pfam" id="PF20684">
    <property type="entry name" value="Fung_rhodopsin"/>
    <property type="match status" value="1"/>
</dbReference>
<dbReference type="PANTHER" id="PTHR33048">
    <property type="entry name" value="PTH11-LIKE INTEGRAL MEMBRANE PROTEIN (AFU_ORTHOLOGUE AFUA_5G11245)"/>
    <property type="match status" value="1"/>
</dbReference>
<feature type="transmembrane region" description="Helical" evidence="7">
    <location>
        <begin position="181"/>
        <end position="203"/>
    </location>
</feature>
<evidence type="ECO:0000313" key="9">
    <source>
        <dbReference type="EMBL" id="KAF1956824.1"/>
    </source>
</evidence>
<evidence type="ECO:0000256" key="7">
    <source>
        <dbReference type="SAM" id="Phobius"/>
    </source>
</evidence>
<evidence type="ECO:0000256" key="6">
    <source>
        <dbReference type="SAM" id="MobiDB-lite"/>
    </source>
</evidence>
<feature type="region of interest" description="Disordered" evidence="6">
    <location>
        <begin position="338"/>
        <end position="398"/>
    </location>
</feature>
<evidence type="ECO:0000256" key="4">
    <source>
        <dbReference type="ARBA" id="ARBA00023136"/>
    </source>
</evidence>
<dbReference type="AlphaFoldDB" id="A0A6A5TWW4"/>
<evidence type="ECO:0000259" key="8">
    <source>
        <dbReference type="Pfam" id="PF20684"/>
    </source>
</evidence>
<feature type="transmembrane region" description="Helical" evidence="7">
    <location>
        <begin position="100"/>
        <end position="119"/>
    </location>
</feature>
<organism evidence="9 10">
    <name type="scientific">Byssothecium circinans</name>
    <dbReference type="NCBI Taxonomy" id="147558"/>
    <lineage>
        <taxon>Eukaryota</taxon>
        <taxon>Fungi</taxon>
        <taxon>Dikarya</taxon>
        <taxon>Ascomycota</taxon>
        <taxon>Pezizomycotina</taxon>
        <taxon>Dothideomycetes</taxon>
        <taxon>Pleosporomycetidae</taxon>
        <taxon>Pleosporales</taxon>
        <taxon>Massarineae</taxon>
        <taxon>Massarinaceae</taxon>
        <taxon>Byssothecium</taxon>
    </lineage>
</organism>
<protein>
    <recommendedName>
        <fullName evidence="8">Rhodopsin domain-containing protein</fullName>
    </recommendedName>
</protein>
<dbReference type="PANTHER" id="PTHR33048:SF47">
    <property type="entry name" value="INTEGRAL MEMBRANE PROTEIN-RELATED"/>
    <property type="match status" value="1"/>
</dbReference>
<name>A0A6A5TWW4_9PLEO</name>
<evidence type="ECO:0000256" key="2">
    <source>
        <dbReference type="ARBA" id="ARBA00022692"/>
    </source>
</evidence>
<keyword evidence="2 7" id="KW-0812">Transmembrane</keyword>
<evidence type="ECO:0000313" key="10">
    <source>
        <dbReference type="Proteomes" id="UP000800035"/>
    </source>
</evidence>
<keyword evidence="3 7" id="KW-1133">Transmembrane helix</keyword>
<keyword evidence="4 7" id="KW-0472">Membrane</keyword>
<keyword evidence="10" id="KW-1185">Reference proteome</keyword>
<accession>A0A6A5TWW4</accession>
<gene>
    <name evidence="9" type="ORF">CC80DRAFT_445548</name>
</gene>
<dbReference type="InterPro" id="IPR052337">
    <property type="entry name" value="SAT4-like"/>
</dbReference>
<dbReference type="Proteomes" id="UP000800035">
    <property type="component" value="Unassembled WGS sequence"/>
</dbReference>
<comment type="similarity">
    <text evidence="5">Belongs to the SAT4 family.</text>
</comment>
<feature type="compositionally biased region" description="Basic and acidic residues" evidence="6">
    <location>
        <begin position="350"/>
        <end position="363"/>
    </location>
</feature>
<proteinExistence type="inferred from homology"/>
<dbReference type="EMBL" id="ML976991">
    <property type="protein sequence ID" value="KAF1956824.1"/>
    <property type="molecule type" value="Genomic_DNA"/>
</dbReference>
<feature type="transmembrane region" description="Helical" evidence="7">
    <location>
        <begin position="25"/>
        <end position="45"/>
    </location>
</feature>
<evidence type="ECO:0000256" key="5">
    <source>
        <dbReference type="ARBA" id="ARBA00038359"/>
    </source>
</evidence>
<dbReference type="OrthoDB" id="444631at2759"/>
<reference evidence="9" key="1">
    <citation type="journal article" date="2020" name="Stud. Mycol.">
        <title>101 Dothideomycetes genomes: a test case for predicting lifestyles and emergence of pathogens.</title>
        <authorList>
            <person name="Haridas S."/>
            <person name="Albert R."/>
            <person name="Binder M."/>
            <person name="Bloem J."/>
            <person name="Labutti K."/>
            <person name="Salamov A."/>
            <person name="Andreopoulos B."/>
            <person name="Baker S."/>
            <person name="Barry K."/>
            <person name="Bills G."/>
            <person name="Bluhm B."/>
            <person name="Cannon C."/>
            <person name="Castanera R."/>
            <person name="Culley D."/>
            <person name="Daum C."/>
            <person name="Ezra D."/>
            <person name="Gonzalez J."/>
            <person name="Henrissat B."/>
            <person name="Kuo A."/>
            <person name="Liang C."/>
            <person name="Lipzen A."/>
            <person name="Lutzoni F."/>
            <person name="Magnuson J."/>
            <person name="Mondo S."/>
            <person name="Nolan M."/>
            <person name="Ohm R."/>
            <person name="Pangilinan J."/>
            <person name="Park H.-J."/>
            <person name="Ramirez L."/>
            <person name="Alfaro M."/>
            <person name="Sun H."/>
            <person name="Tritt A."/>
            <person name="Yoshinaga Y."/>
            <person name="Zwiers L.-H."/>
            <person name="Turgeon B."/>
            <person name="Goodwin S."/>
            <person name="Spatafora J."/>
            <person name="Crous P."/>
            <person name="Grigoriev I."/>
        </authorList>
    </citation>
    <scope>NUCLEOTIDE SEQUENCE</scope>
    <source>
        <strain evidence="9">CBS 675.92</strain>
    </source>
</reference>